<evidence type="ECO:0000256" key="1">
    <source>
        <dbReference type="SAM" id="MobiDB-lite"/>
    </source>
</evidence>
<proteinExistence type="predicted"/>
<keyword evidence="4" id="KW-1185">Reference proteome</keyword>
<organism evidence="2">
    <name type="scientific">Podospora anserina (strain S / ATCC MYA-4624 / DSM 980 / FGSC 10383)</name>
    <name type="common">Pleurage anserina</name>
    <dbReference type="NCBI Taxonomy" id="515849"/>
    <lineage>
        <taxon>Eukaryota</taxon>
        <taxon>Fungi</taxon>
        <taxon>Dikarya</taxon>
        <taxon>Ascomycota</taxon>
        <taxon>Pezizomycotina</taxon>
        <taxon>Sordariomycetes</taxon>
        <taxon>Sordariomycetidae</taxon>
        <taxon>Sordariales</taxon>
        <taxon>Podosporaceae</taxon>
        <taxon>Podospora</taxon>
        <taxon>Podospora anserina</taxon>
    </lineage>
</organism>
<evidence type="ECO:0000313" key="2">
    <source>
        <dbReference type="EMBL" id="CAP61518.1"/>
    </source>
</evidence>
<evidence type="ECO:0000313" key="4">
    <source>
        <dbReference type="Proteomes" id="UP000001197"/>
    </source>
</evidence>
<sequence length="177" mass="20184">MRIVPVFILDSFREIASPDSKNFPRNAKEFYSMCDNPNERLTRMLHYLVGFYDVQLDHQELSHSDSEAIDDVSPGQRVETTWVAVEMLESILGLNEENFIKFKERAAALVHRSPQPPIKRPNPPSTSIDEGKQKLASRPSQRAPTKPKSFGSGEEDQIFGENSHRKPLPHSKECLPR</sequence>
<dbReference type="eggNOG" id="ENOG502RKR8">
    <property type="taxonomic scope" value="Eukaryota"/>
</dbReference>
<dbReference type="EMBL" id="FO904939">
    <property type="protein sequence ID" value="CDP27873.1"/>
    <property type="molecule type" value="Genomic_DNA"/>
</dbReference>
<reference evidence="2" key="2">
    <citation type="submission" date="2008-07" db="EMBL/GenBank/DDBJ databases">
        <authorList>
            <person name="Genoscope - CEA"/>
        </authorList>
    </citation>
    <scope>NUCLEOTIDE SEQUENCE</scope>
    <source>
        <strain evidence="2">S mat+</strain>
    </source>
</reference>
<dbReference type="KEGG" id="pan:PODANSg758"/>
<reference evidence="3" key="4">
    <citation type="submission" date="2015-04" db="EMBL/GenBank/DDBJ databases">
        <title>Maintaining two mating types: Structure of the mating type locus and its role in heterokaryosis in Podospora anserina.</title>
        <authorList>
            <person name="Grognet P."/>
            <person name="Bidard F."/>
            <person name="Kuchly C."/>
            <person name="Chan Ho Tong L."/>
            <person name="Coppin E."/>
            <person name="Ait Benkhali J."/>
            <person name="Couloux A."/>
            <person name="Wincker P."/>
            <person name="Debuchy R."/>
            <person name="Silar P."/>
        </authorList>
    </citation>
    <scope>NUCLEOTIDE SEQUENCE</scope>
</reference>
<dbReference type="Proteomes" id="UP000001197">
    <property type="component" value="Chromosome 4"/>
</dbReference>
<protein>
    <submittedName>
        <fullName evidence="2">Podospora anserina S mat+ genomic DNA chromosome 4, supercontig 1</fullName>
    </submittedName>
</protein>
<dbReference type="HOGENOM" id="CLU_1518506_0_0_1"/>
<dbReference type="AlphaFoldDB" id="B2ADK3"/>
<gene>
    <name evidence="2" type="ORF">PODANS_4_1330</name>
</gene>
<dbReference type="RefSeq" id="XP_001903743.1">
    <property type="nucleotide sequence ID" value="XM_001903708.1"/>
</dbReference>
<name>B2ADK3_PODAN</name>
<reference evidence="4" key="3">
    <citation type="journal article" date="2014" name="Genetics">
        <title>Maintaining two mating types: Structure of the mating type locus and its role in heterokaryosis in Podospora anserina.</title>
        <authorList>
            <person name="Grognet P."/>
            <person name="Bidard F."/>
            <person name="Kuchly C."/>
            <person name="Tong L.C.H."/>
            <person name="Coppin E."/>
            <person name="Benkhali J.A."/>
            <person name="Couloux A."/>
            <person name="Wincker P."/>
            <person name="Debuchy R."/>
            <person name="Silar P."/>
        </authorList>
    </citation>
    <scope>GENOME REANNOTATION</scope>
    <source>
        <strain evidence="4">S / ATCC MYA-4624 / DSM 980 / FGSC 10383</strain>
    </source>
</reference>
<dbReference type="OrthoDB" id="5416902at2759"/>
<reference evidence="2 4" key="1">
    <citation type="journal article" date="2008" name="Genome Biol.">
        <title>The genome sequence of the model ascomycete fungus Podospora anserina.</title>
        <authorList>
            <person name="Espagne E."/>
            <person name="Lespinet O."/>
            <person name="Malagnac F."/>
            <person name="Da Silva C."/>
            <person name="Jaillon O."/>
            <person name="Porcel B.M."/>
            <person name="Couloux A."/>
            <person name="Aury J.-M."/>
            <person name="Segurens B."/>
            <person name="Poulain J."/>
            <person name="Anthouard V."/>
            <person name="Grossetete S."/>
            <person name="Khalili H."/>
            <person name="Coppin E."/>
            <person name="Dequard-Chablat M."/>
            <person name="Picard M."/>
            <person name="Contamine V."/>
            <person name="Arnaise S."/>
            <person name="Bourdais A."/>
            <person name="Berteaux-Lecellier V."/>
            <person name="Gautheret D."/>
            <person name="de Vries R.P."/>
            <person name="Battaglia E."/>
            <person name="Coutinho P.M."/>
            <person name="Danchin E.G.J."/>
            <person name="Henrissat B."/>
            <person name="El Khoury R."/>
            <person name="Sainsard-Chanet A."/>
            <person name="Boivin A."/>
            <person name="Pinan-Lucarre B."/>
            <person name="Sellem C.H."/>
            <person name="Debuchy R."/>
            <person name="Wincker P."/>
            <person name="Weissenbach J."/>
            <person name="Silar P."/>
        </authorList>
    </citation>
    <scope>NUCLEOTIDE SEQUENCE [LARGE SCALE GENOMIC DNA]</scope>
    <source>
        <strain evidence="4">S / ATCC MYA-4624 / DSM 980 / FGSC 10383</strain>
        <strain evidence="2">S mat+</strain>
    </source>
</reference>
<accession>B2ADK3</accession>
<dbReference type="GeneID" id="6187774"/>
<dbReference type="VEuPathDB" id="FungiDB:PODANS_4_1330"/>
<dbReference type="EMBL" id="CU633454">
    <property type="protein sequence ID" value="CAP61518.1"/>
    <property type="molecule type" value="Genomic_DNA"/>
</dbReference>
<evidence type="ECO:0000313" key="3">
    <source>
        <dbReference type="EMBL" id="CDP27873.1"/>
    </source>
</evidence>
<feature type="region of interest" description="Disordered" evidence="1">
    <location>
        <begin position="111"/>
        <end position="177"/>
    </location>
</feature>
<feature type="compositionally biased region" description="Pro residues" evidence="1">
    <location>
        <begin position="114"/>
        <end position="124"/>
    </location>
</feature>